<name>A0A5B7F0I9_PORTR</name>
<evidence type="ECO:0000313" key="2">
    <source>
        <dbReference type="EMBL" id="MPC40820.1"/>
    </source>
</evidence>
<feature type="region of interest" description="Disordered" evidence="1">
    <location>
        <begin position="1"/>
        <end position="42"/>
    </location>
</feature>
<sequence>MASHRQDHNPTTPHKAYNTGHSEYANAVTPALHHTPGHHSTPALLQETFGKWQVVLISESQHLPASSPHITARRHIFDTTF</sequence>
<proteinExistence type="predicted"/>
<evidence type="ECO:0000313" key="3">
    <source>
        <dbReference type="Proteomes" id="UP000324222"/>
    </source>
</evidence>
<protein>
    <submittedName>
        <fullName evidence="2">Uncharacterized protein</fullName>
    </submittedName>
</protein>
<accession>A0A5B7F0I9</accession>
<gene>
    <name evidence="2" type="ORF">E2C01_034389</name>
</gene>
<dbReference type="AlphaFoldDB" id="A0A5B7F0I9"/>
<dbReference type="Proteomes" id="UP000324222">
    <property type="component" value="Unassembled WGS sequence"/>
</dbReference>
<reference evidence="2 3" key="1">
    <citation type="submission" date="2019-05" db="EMBL/GenBank/DDBJ databases">
        <title>Another draft genome of Portunus trituberculatus and its Hox gene families provides insights of decapod evolution.</title>
        <authorList>
            <person name="Jeong J.-H."/>
            <person name="Song I."/>
            <person name="Kim S."/>
            <person name="Choi T."/>
            <person name="Kim D."/>
            <person name="Ryu S."/>
            <person name="Kim W."/>
        </authorList>
    </citation>
    <scope>NUCLEOTIDE SEQUENCE [LARGE SCALE GENOMIC DNA]</scope>
    <source>
        <tissue evidence="2">Muscle</tissue>
    </source>
</reference>
<evidence type="ECO:0000256" key="1">
    <source>
        <dbReference type="SAM" id="MobiDB-lite"/>
    </source>
</evidence>
<comment type="caution">
    <text evidence="2">The sequence shown here is derived from an EMBL/GenBank/DDBJ whole genome shotgun (WGS) entry which is preliminary data.</text>
</comment>
<dbReference type="EMBL" id="VSRR010004826">
    <property type="protein sequence ID" value="MPC40820.1"/>
    <property type="molecule type" value="Genomic_DNA"/>
</dbReference>
<organism evidence="2 3">
    <name type="scientific">Portunus trituberculatus</name>
    <name type="common">Swimming crab</name>
    <name type="synonym">Neptunus trituberculatus</name>
    <dbReference type="NCBI Taxonomy" id="210409"/>
    <lineage>
        <taxon>Eukaryota</taxon>
        <taxon>Metazoa</taxon>
        <taxon>Ecdysozoa</taxon>
        <taxon>Arthropoda</taxon>
        <taxon>Crustacea</taxon>
        <taxon>Multicrustacea</taxon>
        <taxon>Malacostraca</taxon>
        <taxon>Eumalacostraca</taxon>
        <taxon>Eucarida</taxon>
        <taxon>Decapoda</taxon>
        <taxon>Pleocyemata</taxon>
        <taxon>Brachyura</taxon>
        <taxon>Eubrachyura</taxon>
        <taxon>Portunoidea</taxon>
        <taxon>Portunidae</taxon>
        <taxon>Portuninae</taxon>
        <taxon>Portunus</taxon>
    </lineage>
</organism>
<keyword evidence="3" id="KW-1185">Reference proteome</keyword>